<evidence type="ECO:0000256" key="8">
    <source>
        <dbReference type="SAM" id="MobiDB-lite"/>
    </source>
</evidence>
<evidence type="ECO:0000313" key="11">
    <source>
        <dbReference type="Proteomes" id="UP001652700"/>
    </source>
</evidence>
<keyword evidence="4 9" id="KW-0812">Transmembrane</keyword>
<dbReference type="Pfam" id="PF05781">
    <property type="entry name" value="MRVI1"/>
    <property type="match status" value="1"/>
</dbReference>
<dbReference type="Proteomes" id="UP001652700">
    <property type="component" value="Unplaced"/>
</dbReference>
<accession>A0ABM5KMF8</accession>
<evidence type="ECO:0000256" key="2">
    <source>
        <dbReference type="ARBA" id="ARBA00004496"/>
    </source>
</evidence>
<dbReference type="EnsemblMetazoa" id="XM_050655423.1">
    <property type="protein sequence ID" value="XP_050511380.1"/>
    <property type="gene ID" value="LOC114327703"/>
</dbReference>
<dbReference type="GeneID" id="114327703"/>
<keyword evidence="3" id="KW-0963">Cytoplasm</keyword>
<dbReference type="RefSeq" id="XP_050511380.1">
    <property type="nucleotide sequence ID" value="XM_050655423.1"/>
</dbReference>
<keyword evidence="5 9" id="KW-1133">Transmembrane helix</keyword>
<evidence type="ECO:0000256" key="4">
    <source>
        <dbReference type="ARBA" id="ARBA00022692"/>
    </source>
</evidence>
<feature type="region of interest" description="Disordered" evidence="8">
    <location>
        <begin position="1"/>
        <end position="32"/>
    </location>
</feature>
<proteinExistence type="predicted"/>
<feature type="compositionally biased region" description="Basic and acidic residues" evidence="8">
    <location>
        <begin position="394"/>
        <end position="405"/>
    </location>
</feature>
<organism evidence="10 11">
    <name type="scientific">Diabrotica virgifera virgifera</name>
    <name type="common">western corn rootworm</name>
    <dbReference type="NCBI Taxonomy" id="50390"/>
    <lineage>
        <taxon>Eukaryota</taxon>
        <taxon>Metazoa</taxon>
        <taxon>Ecdysozoa</taxon>
        <taxon>Arthropoda</taxon>
        <taxon>Hexapoda</taxon>
        <taxon>Insecta</taxon>
        <taxon>Pterygota</taxon>
        <taxon>Neoptera</taxon>
        <taxon>Endopterygota</taxon>
        <taxon>Coleoptera</taxon>
        <taxon>Polyphaga</taxon>
        <taxon>Cucujiformia</taxon>
        <taxon>Chrysomeloidea</taxon>
        <taxon>Chrysomelidae</taxon>
        <taxon>Galerucinae</taxon>
        <taxon>Diabroticina</taxon>
        <taxon>Diabroticites</taxon>
        <taxon>Diabrotica</taxon>
    </lineage>
</organism>
<feature type="compositionally biased region" description="Polar residues" evidence="8">
    <location>
        <begin position="411"/>
        <end position="420"/>
    </location>
</feature>
<dbReference type="PANTHER" id="PTHR15352">
    <property type="entry name" value="LYMPHOID-RESTRICTED MEMBRANE PROTEIN, JAW1"/>
    <property type="match status" value="1"/>
</dbReference>
<sequence length="515" mass="58617">MNEVDKPSVNNFPTGRSKLEPAVNHNHNDRKSLVIRKESQVSLSSVSDCLSDESEDYGVQIERKTSLQEFAKKVDDKRILYKQRGRSMSDGETRRIKNDDSTFEVFPSLPNSVLEKLGLRGDGPRFLEANVGSVWDAKMAISSANVATVVSRVDGTSAVYNREHMNEEELEQKFTSLALAFTIDATTIKDRCERQRRSRDQTENNLTKEIEKLREKLTFMQPLCKDYETAEIFSTIMTQLDIIMNAASLASMSAERFGSVQHEERLTESVGLMVSHVQMLKQQRDATRRQLQYTKRVLQNSADSPTRGINSLPANNHQLASPTSPGLKIISKRRASIATFAQPPNENNPNRTIIETKKITRRTSDLNLRTGVLCRRPTRLELGGELVKIKEGYAETSNESEKTSDVESEETCFSTPNVSSPEEEPTKDIDVSKLPLREQLIYRFKSISTKIEDKYNIWTQNGKMHEIYTFCAVICFSLSLILLLNILAEYEFAKRGIFSWTWTDETQKKFNNVKN</sequence>
<evidence type="ECO:0000256" key="7">
    <source>
        <dbReference type="ARBA" id="ARBA00023136"/>
    </source>
</evidence>
<dbReference type="PANTHER" id="PTHR15352:SF1">
    <property type="entry name" value="KASH5-LIKE COILED-COIL DOMAIN-CONTAINING PROTEIN"/>
    <property type="match status" value="1"/>
</dbReference>
<comment type="subcellular location">
    <subcellularLocation>
        <location evidence="2">Cytoplasm</location>
    </subcellularLocation>
    <subcellularLocation>
        <location evidence="1">Membrane</location>
        <topology evidence="1">Single-pass membrane protein</topology>
    </subcellularLocation>
</comment>
<keyword evidence="7 9" id="KW-0472">Membrane</keyword>
<reference evidence="10" key="1">
    <citation type="submission" date="2025-05" db="UniProtKB">
        <authorList>
            <consortium name="EnsemblMetazoa"/>
        </authorList>
    </citation>
    <scope>IDENTIFICATION</scope>
</reference>
<keyword evidence="11" id="KW-1185">Reference proteome</keyword>
<feature type="region of interest" description="Disordered" evidence="8">
    <location>
        <begin position="394"/>
        <end position="427"/>
    </location>
</feature>
<dbReference type="InterPro" id="IPR008677">
    <property type="entry name" value="MRVI1"/>
</dbReference>
<evidence type="ECO:0000256" key="3">
    <source>
        <dbReference type="ARBA" id="ARBA00022490"/>
    </source>
</evidence>
<evidence type="ECO:0000256" key="1">
    <source>
        <dbReference type="ARBA" id="ARBA00004167"/>
    </source>
</evidence>
<evidence type="ECO:0000256" key="6">
    <source>
        <dbReference type="ARBA" id="ARBA00023054"/>
    </source>
</evidence>
<evidence type="ECO:0000256" key="9">
    <source>
        <dbReference type="SAM" id="Phobius"/>
    </source>
</evidence>
<evidence type="ECO:0000256" key="5">
    <source>
        <dbReference type="ARBA" id="ARBA00022989"/>
    </source>
</evidence>
<keyword evidence="6" id="KW-0175">Coiled coil</keyword>
<evidence type="ECO:0000313" key="10">
    <source>
        <dbReference type="EnsemblMetazoa" id="XP_050511380.1"/>
    </source>
</evidence>
<protein>
    <recommendedName>
        <fullName evidence="12">Lymphoid-restricted membrane protein-like</fullName>
    </recommendedName>
</protein>
<name>A0ABM5KMF8_DIAVI</name>
<feature type="region of interest" description="Disordered" evidence="8">
    <location>
        <begin position="300"/>
        <end position="324"/>
    </location>
</feature>
<evidence type="ECO:0008006" key="12">
    <source>
        <dbReference type="Google" id="ProtNLM"/>
    </source>
</evidence>
<feature type="transmembrane region" description="Helical" evidence="9">
    <location>
        <begin position="467"/>
        <end position="488"/>
    </location>
</feature>